<dbReference type="SUPFAM" id="SSF55874">
    <property type="entry name" value="ATPase domain of HSP90 chaperone/DNA topoisomerase II/histidine kinase"/>
    <property type="match status" value="1"/>
</dbReference>
<evidence type="ECO:0000256" key="4">
    <source>
        <dbReference type="ARBA" id="ARBA00022553"/>
    </source>
</evidence>
<dbReference type="PRINTS" id="PR00344">
    <property type="entry name" value="BCTRLSENSOR"/>
</dbReference>
<comment type="catalytic activity">
    <reaction evidence="1">
        <text>ATP + protein L-histidine = ADP + protein N-phospho-L-histidine.</text>
        <dbReference type="EC" id="2.7.13.3"/>
    </reaction>
</comment>
<dbReference type="CDD" id="cd00082">
    <property type="entry name" value="HisKA"/>
    <property type="match status" value="1"/>
</dbReference>
<evidence type="ECO:0000256" key="10">
    <source>
        <dbReference type="ARBA" id="ARBA00023136"/>
    </source>
</evidence>
<dbReference type="SMART" id="SM00388">
    <property type="entry name" value="HisKA"/>
    <property type="match status" value="1"/>
</dbReference>
<reference evidence="14 15" key="1">
    <citation type="submission" date="2015-01" db="EMBL/GenBank/DDBJ databases">
        <title>Rufibacter sp./DG31D/ whole genome sequencing.</title>
        <authorList>
            <person name="Kim M.K."/>
            <person name="Srinivasan S."/>
            <person name="Lee J.-J."/>
        </authorList>
    </citation>
    <scope>NUCLEOTIDE SEQUENCE [LARGE SCALE GENOMIC DNA]</scope>
    <source>
        <strain evidence="14 15">DG31D</strain>
    </source>
</reference>
<dbReference type="PROSITE" id="PS50885">
    <property type="entry name" value="HAMP"/>
    <property type="match status" value="1"/>
</dbReference>
<keyword evidence="9" id="KW-0902">Two-component regulatory system</keyword>
<dbReference type="SMART" id="SM00387">
    <property type="entry name" value="HATPase_c"/>
    <property type="match status" value="1"/>
</dbReference>
<evidence type="ECO:0000256" key="1">
    <source>
        <dbReference type="ARBA" id="ARBA00000085"/>
    </source>
</evidence>
<dbReference type="Gene3D" id="3.30.565.10">
    <property type="entry name" value="Histidine kinase-like ATPase, C-terminal domain"/>
    <property type="match status" value="1"/>
</dbReference>
<accession>A0A0H4VPP4</accession>
<feature type="domain" description="Histidine kinase" evidence="12">
    <location>
        <begin position="238"/>
        <end position="456"/>
    </location>
</feature>
<dbReference type="InterPro" id="IPR003661">
    <property type="entry name" value="HisK_dim/P_dom"/>
</dbReference>
<keyword evidence="5" id="KW-0808">Transferase</keyword>
<evidence type="ECO:0000256" key="8">
    <source>
        <dbReference type="ARBA" id="ARBA00022989"/>
    </source>
</evidence>
<evidence type="ECO:0000256" key="11">
    <source>
        <dbReference type="SAM" id="Phobius"/>
    </source>
</evidence>
<evidence type="ECO:0000313" key="14">
    <source>
        <dbReference type="EMBL" id="AKQ45902.1"/>
    </source>
</evidence>
<dbReference type="EMBL" id="CP010777">
    <property type="protein sequence ID" value="AKQ45902.1"/>
    <property type="molecule type" value="Genomic_DNA"/>
</dbReference>
<dbReference type="GO" id="GO:0000155">
    <property type="term" value="F:phosphorelay sensor kinase activity"/>
    <property type="evidence" value="ECO:0007669"/>
    <property type="project" value="InterPro"/>
</dbReference>
<evidence type="ECO:0000256" key="3">
    <source>
        <dbReference type="ARBA" id="ARBA00012438"/>
    </source>
</evidence>
<dbReference type="InterPro" id="IPR036097">
    <property type="entry name" value="HisK_dim/P_sf"/>
</dbReference>
<evidence type="ECO:0000313" key="15">
    <source>
        <dbReference type="Proteomes" id="UP000036458"/>
    </source>
</evidence>
<dbReference type="SMART" id="SM00304">
    <property type="entry name" value="HAMP"/>
    <property type="match status" value="1"/>
</dbReference>
<dbReference type="Gene3D" id="1.10.287.130">
    <property type="match status" value="1"/>
</dbReference>
<dbReference type="InterPro" id="IPR050428">
    <property type="entry name" value="TCS_sensor_his_kinase"/>
</dbReference>
<keyword evidence="15" id="KW-1185">Reference proteome</keyword>
<evidence type="ECO:0000259" key="12">
    <source>
        <dbReference type="PROSITE" id="PS50109"/>
    </source>
</evidence>
<keyword evidence="8 11" id="KW-1133">Transmembrane helix</keyword>
<sequence>MKIKTRLTLQFTVIFTVILLFFSLSVYYFSSLYRKTDYYGRILNRAYATAHYVLDADTVNPQQHALDQRLYYQMLPREVVSVYTQEGKLVFSEGDDRVDLTPALLENLREKGQVRLEQGDRQLVGIKYLHRKEYFYVLASSIDLYNLNKLQHLRTLLITGFVVAVIIVVLSGMAFSRAALRPFLKVVSEVEKIKASDLHRRLSQAEGTDEVAHLAQTFNSLLDRLETAFEAQRTFVSSASHELRTPLTAMIGELQVALMKQRPAEEYERVLHSILDDARLLTQLSNGLLQMVQASSDSSKIQMTELRMDELVWQACAEARKRQPGMVLDVEFTNLPEDEKELIIQGNEALLLIATVNVLENAAKFSGEKPSISASIEVLPQSLVFRVRDQGIGMGPDDVSKVFVPFFRAENVREISGHGIGLPLAEKIIHSHKGTIAVHSQLNQGTEVTITLPKLYKTYKV</sequence>
<dbReference type="Gene3D" id="6.10.340.10">
    <property type="match status" value="1"/>
</dbReference>
<organism evidence="14 15">
    <name type="scientific">Rufibacter radiotolerans</name>
    <dbReference type="NCBI Taxonomy" id="1379910"/>
    <lineage>
        <taxon>Bacteria</taxon>
        <taxon>Pseudomonadati</taxon>
        <taxon>Bacteroidota</taxon>
        <taxon>Cytophagia</taxon>
        <taxon>Cytophagales</taxon>
        <taxon>Hymenobacteraceae</taxon>
        <taxon>Rufibacter</taxon>
    </lineage>
</organism>
<dbReference type="InterPro" id="IPR036890">
    <property type="entry name" value="HATPase_C_sf"/>
</dbReference>
<dbReference type="Proteomes" id="UP000036458">
    <property type="component" value="Chromosome"/>
</dbReference>
<feature type="transmembrane region" description="Helical" evidence="11">
    <location>
        <begin position="7"/>
        <end position="29"/>
    </location>
</feature>
<name>A0A0H4VPP4_9BACT</name>
<evidence type="ECO:0000256" key="2">
    <source>
        <dbReference type="ARBA" id="ARBA00004370"/>
    </source>
</evidence>
<keyword evidence="7 14" id="KW-0418">Kinase</keyword>
<dbReference type="Pfam" id="PF00512">
    <property type="entry name" value="HisKA"/>
    <property type="match status" value="1"/>
</dbReference>
<keyword evidence="6 11" id="KW-0812">Transmembrane</keyword>
<dbReference type="OrthoDB" id="594725at2"/>
<dbReference type="InterPro" id="IPR004358">
    <property type="entry name" value="Sig_transdc_His_kin-like_C"/>
</dbReference>
<dbReference type="Pfam" id="PF02518">
    <property type="entry name" value="HATPase_c"/>
    <property type="match status" value="1"/>
</dbReference>
<keyword evidence="4" id="KW-0597">Phosphoprotein</keyword>
<feature type="domain" description="HAMP" evidence="13">
    <location>
        <begin position="177"/>
        <end position="230"/>
    </location>
</feature>
<evidence type="ECO:0000256" key="7">
    <source>
        <dbReference type="ARBA" id="ARBA00022777"/>
    </source>
</evidence>
<evidence type="ECO:0000256" key="5">
    <source>
        <dbReference type="ARBA" id="ARBA00022679"/>
    </source>
</evidence>
<gene>
    <name evidence="14" type="ORF">TH63_10020</name>
</gene>
<feature type="transmembrane region" description="Helical" evidence="11">
    <location>
        <begin position="156"/>
        <end position="175"/>
    </location>
</feature>
<dbReference type="Pfam" id="PF00672">
    <property type="entry name" value="HAMP"/>
    <property type="match status" value="1"/>
</dbReference>
<dbReference type="PATRIC" id="fig|1379910.4.peg.2173"/>
<keyword evidence="10 11" id="KW-0472">Membrane</keyword>
<dbReference type="SUPFAM" id="SSF158472">
    <property type="entry name" value="HAMP domain-like"/>
    <property type="match status" value="1"/>
</dbReference>
<dbReference type="KEGG" id="ruf:TH63_10020"/>
<evidence type="ECO:0000256" key="9">
    <source>
        <dbReference type="ARBA" id="ARBA00023012"/>
    </source>
</evidence>
<dbReference type="PROSITE" id="PS50109">
    <property type="entry name" value="HIS_KIN"/>
    <property type="match status" value="1"/>
</dbReference>
<evidence type="ECO:0000256" key="6">
    <source>
        <dbReference type="ARBA" id="ARBA00022692"/>
    </source>
</evidence>
<dbReference type="InterPro" id="IPR003660">
    <property type="entry name" value="HAMP_dom"/>
</dbReference>
<dbReference type="EC" id="2.7.13.3" evidence="3"/>
<evidence type="ECO:0000259" key="13">
    <source>
        <dbReference type="PROSITE" id="PS50885"/>
    </source>
</evidence>
<dbReference type="InterPro" id="IPR003594">
    <property type="entry name" value="HATPase_dom"/>
</dbReference>
<comment type="subcellular location">
    <subcellularLocation>
        <location evidence="2">Membrane</location>
    </subcellularLocation>
</comment>
<dbReference type="SUPFAM" id="SSF47384">
    <property type="entry name" value="Homodimeric domain of signal transducing histidine kinase"/>
    <property type="match status" value="1"/>
</dbReference>
<dbReference type="PANTHER" id="PTHR45436">
    <property type="entry name" value="SENSOR HISTIDINE KINASE YKOH"/>
    <property type="match status" value="1"/>
</dbReference>
<dbReference type="CDD" id="cd06225">
    <property type="entry name" value="HAMP"/>
    <property type="match status" value="1"/>
</dbReference>
<dbReference type="STRING" id="1379910.TH63_10020"/>
<dbReference type="PANTHER" id="PTHR45436:SF5">
    <property type="entry name" value="SENSOR HISTIDINE KINASE TRCS"/>
    <property type="match status" value="1"/>
</dbReference>
<dbReference type="AlphaFoldDB" id="A0A0H4VPP4"/>
<dbReference type="InterPro" id="IPR005467">
    <property type="entry name" value="His_kinase_dom"/>
</dbReference>
<protein>
    <recommendedName>
        <fullName evidence="3">histidine kinase</fullName>
        <ecNumber evidence="3">2.7.13.3</ecNumber>
    </recommendedName>
</protein>
<dbReference type="RefSeq" id="WP_048920829.1">
    <property type="nucleotide sequence ID" value="NZ_CP010777.1"/>
</dbReference>
<proteinExistence type="predicted"/>
<dbReference type="GO" id="GO:0005886">
    <property type="term" value="C:plasma membrane"/>
    <property type="evidence" value="ECO:0007669"/>
    <property type="project" value="TreeGrafter"/>
</dbReference>